<dbReference type="InterPro" id="IPR050275">
    <property type="entry name" value="PGM_Phosphatase"/>
</dbReference>
<dbReference type="Gene3D" id="3.40.50.1240">
    <property type="entry name" value="Phosphoglycerate mutase-like"/>
    <property type="match status" value="1"/>
</dbReference>
<name>A0ABP8HI80_9BURK</name>
<organism evidence="1 2">
    <name type="scientific">Variovorax defluvii</name>
    <dbReference type="NCBI Taxonomy" id="913761"/>
    <lineage>
        <taxon>Bacteria</taxon>
        <taxon>Pseudomonadati</taxon>
        <taxon>Pseudomonadota</taxon>
        <taxon>Betaproteobacteria</taxon>
        <taxon>Burkholderiales</taxon>
        <taxon>Comamonadaceae</taxon>
        <taxon>Variovorax</taxon>
    </lineage>
</organism>
<accession>A0ABP8HI80</accession>
<evidence type="ECO:0000313" key="2">
    <source>
        <dbReference type="Proteomes" id="UP001500975"/>
    </source>
</evidence>
<reference evidence="2" key="1">
    <citation type="journal article" date="2019" name="Int. J. Syst. Evol. Microbiol.">
        <title>The Global Catalogue of Microorganisms (GCM) 10K type strain sequencing project: providing services to taxonomists for standard genome sequencing and annotation.</title>
        <authorList>
            <consortium name="The Broad Institute Genomics Platform"/>
            <consortium name="The Broad Institute Genome Sequencing Center for Infectious Disease"/>
            <person name="Wu L."/>
            <person name="Ma J."/>
        </authorList>
    </citation>
    <scope>NUCLEOTIDE SEQUENCE [LARGE SCALE GENOMIC DNA]</scope>
    <source>
        <strain evidence="2">JCM 17804</strain>
    </source>
</reference>
<dbReference type="RefSeq" id="WP_345537485.1">
    <property type="nucleotide sequence ID" value="NZ_BAABGJ010000015.1"/>
</dbReference>
<protein>
    <submittedName>
        <fullName evidence="1">Histidine phosphatase family protein</fullName>
    </submittedName>
</protein>
<dbReference type="InterPro" id="IPR013078">
    <property type="entry name" value="His_Pase_superF_clade-1"/>
</dbReference>
<evidence type="ECO:0000313" key="1">
    <source>
        <dbReference type="EMBL" id="GAA4339716.1"/>
    </source>
</evidence>
<dbReference type="InterPro" id="IPR029033">
    <property type="entry name" value="His_PPase_superfam"/>
</dbReference>
<gene>
    <name evidence="1" type="ORF">GCM10023165_19270</name>
</gene>
<dbReference type="SMART" id="SM00855">
    <property type="entry name" value="PGAM"/>
    <property type="match status" value="1"/>
</dbReference>
<keyword evidence="2" id="KW-1185">Reference proteome</keyword>
<dbReference type="EMBL" id="BAABGJ010000015">
    <property type="protein sequence ID" value="GAA4339716.1"/>
    <property type="molecule type" value="Genomic_DNA"/>
</dbReference>
<comment type="caution">
    <text evidence="1">The sequence shown here is derived from an EMBL/GenBank/DDBJ whole genome shotgun (WGS) entry which is preliminary data.</text>
</comment>
<dbReference type="Pfam" id="PF00300">
    <property type="entry name" value="His_Phos_1"/>
    <property type="match status" value="1"/>
</dbReference>
<dbReference type="PANTHER" id="PTHR48100">
    <property type="entry name" value="BROAD-SPECIFICITY PHOSPHATASE YOR283W-RELATED"/>
    <property type="match status" value="1"/>
</dbReference>
<dbReference type="Proteomes" id="UP001500975">
    <property type="component" value="Unassembled WGS sequence"/>
</dbReference>
<dbReference type="PANTHER" id="PTHR48100:SF1">
    <property type="entry name" value="HISTIDINE PHOSPHATASE FAMILY PROTEIN-RELATED"/>
    <property type="match status" value="1"/>
</dbReference>
<proteinExistence type="predicted"/>
<dbReference type="CDD" id="cd07067">
    <property type="entry name" value="HP_PGM_like"/>
    <property type="match status" value="1"/>
</dbReference>
<dbReference type="SUPFAM" id="SSF53254">
    <property type="entry name" value="Phosphoglycerate mutase-like"/>
    <property type="match status" value="1"/>
</dbReference>
<sequence>MNEGLAQLIRLAAAEPLAPDCDHFYFLRHGQTEGNAKRIFQSVDTPLSAIGLAQATRAAERLAGEAIRSVVCSDARRAFQTAHAVATGLRLEPMPFEGLRERHFGALIGTSSANLDWACEPEGGETLPQFVARKRMALAAALAHPAPVLIVAHGGSLHVLAAALGVPADPDVLGNAQPLRFERSGPTWAARPLLQHSGDAAALA</sequence>